<keyword evidence="2 6" id="KW-0812">Transmembrane</keyword>
<dbReference type="Pfam" id="PF02535">
    <property type="entry name" value="Zip"/>
    <property type="match status" value="1"/>
</dbReference>
<feature type="transmembrane region" description="Helical" evidence="6">
    <location>
        <begin position="261"/>
        <end position="283"/>
    </location>
</feature>
<evidence type="ECO:0000313" key="9">
    <source>
        <dbReference type="EMBL" id="VFT85834.1"/>
    </source>
</evidence>
<keyword evidence="3 6" id="KW-1133">Transmembrane helix</keyword>
<keyword evidence="10" id="KW-1185">Reference proteome</keyword>
<comment type="subcellular location">
    <subcellularLocation>
        <location evidence="1">Membrane</location>
        <topology evidence="1">Multi-pass membrane protein</topology>
    </subcellularLocation>
</comment>
<gene>
    <name evidence="9" type="primary">Aste57867_8950</name>
    <name evidence="8" type="ORF">As57867_008915</name>
    <name evidence="9" type="ORF">ASTE57867_8950</name>
</gene>
<dbReference type="EMBL" id="VJMH01005118">
    <property type="protein sequence ID" value="KAF0700543.1"/>
    <property type="molecule type" value="Genomic_DNA"/>
</dbReference>
<evidence type="ECO:0000256" key="3">
    <source>
        <dbReference type="ARBA" id="ARBA00022989"/>
    </source>
</evidence>
<dbReference type="AlphaFoldDB" id="A0A485KLN6"/>
<dbReference type="PANTHER" id="PTHR11040:SF44">
    <property type="entry name" value="PROTEIN ZNTC-RELATED"/>
    <property type="match status" value="1"/>
</dbReference>
<dbReference type="Proteomes" id="UP000332933">
    <property type="component" value="Unassembled WGS sequence"/>
</dbReference>
<feature type="transmembrane region" description="Helical" evidence="6">
    <location>
        <begin position="229"/>
        <end position="249"/>
    </location>
</feature>
<feature type="transmembrane region" description="Helical" evidence="6">
    <location>
        <begin position="364"/>
        <end position="383"/>
    </location>
</feature>
<keyword evidence="4 6" id="KW-0472">Membrane</keyword>
<protein>
    <submittedName>
        <fullName evidence="9">Aste57867_8950 protein</fullName>
    </submittedName>
</protein>
<dbReference type="EMBL" id="CAADRA010005139">
    <property type="protein sequence ID" value="VFT85834.1"/>
    <property type="molecule type" value="Genomic_DNA"/>
</dbReference>
<evidence type="ECO:0000256" key="1">
    <source>
        <dbReference type="ARBA" id="ARBA00004141"/>
    </source>
</evidence>
<reference evidence="9 10" key="1">
    <citation type="submission" date="2019-03" db="EMBL/GenBank/DDBJ databases">
        <authorList>
            <person name="Gaulin E."/>
            <person name="Dumas B."/>
        </authorList>
    </citation>
    <scope>NUCLEOTIDE SEQUENCE [LARGE SCALE GENOMIC DNA]</scope>
    <source>
        <strain evidence="9">CBS 568.67</strain>
    </source>
</reference>
<organism evidence="9 10">
    <name type="scientific">Aphanomyces stellatus</name>
    <dbReference type="NCBI Taxonomy" id="120398"/>
    <lineage>
        <taxon>Eukaryota</taxon>
        <taxon>Sar</taxon>
        <taxon>Stramenopiles</taxon>
        <taxon>Oomycota</taxon>
        <taxon>Saprolegniomycetes</taxon>
        <taxon>Saprolegniales</taxon>
        <taxon>Verrucalvaceae</taxon>
        <taxon>Aphanomyces</taxon>
    </lineage>
</organism>
<dbReference type="GO" id="GO:0005886">
    <property type="term" value="C:plasma membrane"/>
    <property type="evidence" value="ECO:0007669"/>
    <property type="project" value="TreeGrafter"/>
</dbReference>
<feature type="chain" id="PRO_5036116107" evidence="7">
    <location>
        <begin position="22"/>
        <end position="384"/>
    </location>
</feature>
<dbReference type="PANTHER" id="PTHR11040">
    <property type="entry name" value="ZINC/IRON TRANSPORTER"/>
    <property type="match status" value="1"/>
</dbReference>
<name>A0A485KLN6_9STRA</name>
<dbReference type="InterPro" id="IPR003689">
    <property type="entry name" value="ZIP"/>
</dbReference>
<evidence type="ECO:0000313" key="8">
    <source>
        <dbReference type="EMBL" id="KAF0700543.1"/>
    </source>
</evidence>
<evidence type="ECO:0000313" key="10">
    <source>
        <dbReference type="Proteomes" id="UP000332933"/>
    </source>
</evidence>
<proteinExistence type="predicted"/>
<evidence type="ECO:0000256" key="7">
    <source>
        <dbReference type="SAM" id="SignalP"/>
    </source>
</evidence>
<evidence type="ECO:0000256" key="4">
    <source>
        <dbReference type="ARBA" id="ARBA00023136"/>
    </source>
</evidence>
<feature type="transmembrane region" description="Helical" evidence="6">
    <location>
        <begin position="322"/>
        <end position="344"/>
    </location>
</feature>
<feature type="transmembrane region" description="Helical" evidence="6">
    <location>
        <begin position="290"/>
        <end position="310"/>
    </location>
</feature>
<evidence type="ECO:0000256" key="6">
    <source>
        <dbReference type="SAM" id="Phobius"/>
    </source>
</evidence>
<sequence length="384" mass="40671">MLLRVGIVATAVLTLLVAAHGGHDDDHDADGGNATHTSALSSCGVVLGQSDAYDQSLHIAAIFVVWGASLVGGILPIGMSRLACNGRAAMHLVGAFGFGVVVATAFVHMIPAATETLQHPCLDLTYSGLAMAIVVATVLAMQVVEIELTLLMTTKRRLDHVTDLPKFTESTTMSRKSDVGELRQSSFVLLSAHGAHHAEPPQPHAHPHHHHPAANDDNLKSTHAMRKTINVLIFEVGVAIHSFIIGLNLGVATGSSFNTLWIAITFHQFFEGVAVGSSALSAFTTLRSSIYTALAYSLTTPLGMALGVAINSSYSDTSTMSLWVRGIMDAITGGILVYTGLVELLTYQYTINADFHDKSLSMRACTYACLCLGASAMALIGYWA</sequence>
<feature type="transmembrane region" description="Helical" evidence="6">
    <location>
        <begin position="130"/>
        <end position="151"/>
    </location>
</feature>
<reference evidence="8" key="2">
    <citation type="submission" date="2019-06" db="EMBL/GenBank/DDBJ databases">
        <title>Genomics analysis of Aphanomyces spp. identifies a new class of oomycete effector associated with host adaptation.</title>
        <authorList>
            <person name="Gaulin E."/>
        </authorList>
    </citation>
    <scope>NUCLEOTIDE SEQUENCE</scope>
    <source>
        <strain evidence="8">CBS 578.67</strain>
    </source>
</reference>
<feature type="transmembrane region" description="Helical" evidence="6">
    <location>
        <begin position="89"/>
        <end position="110"/>
    </location>
</feature>
<dbReference type="GO" id="GO:0005385">
    <property type="term" value="F:zinc ion transmembrane transporter activity"/>
    <property type="evidence" value="ECO:0007669"/>
    <property type="project" value="TreeGrafter"/>
</dbReference>
<feature type="signal peptide" evidence="7">
    <location>
        <begin position="1"/>
        <end position="21"/>
    </location>
</feature>
<feature type="transmembrane region" description="Helical" evidence="6">
    <location>
        <begin position="57"/>
        <end position="77"/>
    </location>
</feature>
<accession>A0A485KLN6</accession>
<dbReference type="OrthoDB" id="448280at2759"/>
<evidence type="ECO:0000256" key="5">
    <source>
        <dbReference type="SAM" id="MobiDB-lite"/>
    </source>
</evidence>
<evidence type="ECO:0000256" key="2">
    <source>
        <dbReference type="ARBA" id="ARBA00022692"/>
    </source>
</evidence>
<feature type="region of interest" description="Disordered" evidence="5">
    <location>
        <begin position="196"/>
        <end position="218"/>
    </location>
</feature>
<keyword evidence="7" id="KW-0732">Signal</keyword>